<organism evidence="1 2">
    <name type="scientific">Prunus dulcis</name>
    <name type="common">Almond</name>
    <name type="synonym">Amygdalus dulcis</name>
    <dbReference type="NCBI Taxonomy" id="3755"/>
    <lineage>
        <taxon>Eukaryota</taxon>
        <taxon>Viridiplantae</taxon>
        <taxon>Streptophyta</taxon>
        <taxon>Embryophyta</taxon>
        <taxon>Tracheophyta</taxon>
        <taxon>Spermatophyta</taxon>
        <taxon>Magnoliopsida</taxon>
        <taxon>eudicotyledons</taxon>
        <taxon>Gunneridae</taxon>
        <taxon>Pentapetalae</taxon>
        <taxon>rosids</taxon>
        <taxon>fabids</taxon>
        <taxon>Rosales</taxon>
        <taxon>Rosaceae</taxon>
        <taxon>Amygdaloideae</taxon>
        <taxon>Amygdaleae</taxon>
        <taxon>Prunus</taxon>
    </lineage>
</organism>
<dbReference type="EMBL" id="JAJFAZ020000003">
    <property type="protein sequence ID" value="KAI5340847.1"/>
    <property type="molecule type" value="Genomic_DNA"/>
</dbReference>
<comment type="caution">
    <text evidence="1">The sequence shown here is derived from an EMBL/GenBank/DDBJ whole genome shotgun (WGS) entry which is preliminary data.</text>
</comment>
<keyword evidence="2" id="KW-1185">Reference proteome</keyword>
<name>A0AAD4WEX2_PRUDU</name>
<reference evidence="1 2" key="1">
    <citation type="journal article" date="2022" name="G3 (Bethesda)">
        <title>Whole-genome sequence and methylome profiling of the almond [Prunus dulcis (Mill.) D.A. Webb] cultivar 'Nonpareil'.</title>
        <authorList>
            <person name="D'Amico-Willman K.M."/>
            <person name="Ouma W.Z."/>
            <person name="Meulia T."/>
            <person name="Sideli G.M."/>
            <person name="Gradziel T.M."/>
            <person name="Fresnedo-Ramirez J."/>
        </authorList>
    </citation>
    <scope>NUCLEOTIDE SEQUENCE [LARGE SCALE GENOMIC DNA]</scope>
    <source>
        <strain evidence="1">Clone GOH B32 T37-40</strain>
    </source>
</reference>
<dbReference type="AlphaFoldDB" id="A0AAD4WEX2"/>
<accession>A0AAD4WEX2</accession>
<proteinExistence type="predicted"/>
<evidence type="ECO:0000313" key="2">
    <source>
        <dbReference type="Proteomes" id="UP001054821"/>
    </source>
</evidence>
<evidence type="ECO:0000313" key="1">
    <source>
        <dbReference type="EMBL" id="KAI5340847.1"/>
    </source>
</evidence>
<dbReference type="Proteomes" id="UP001054821">
    <property type="component" value="Chromosome 3"/>
</dbReference>
<protein>
    <submittedName>
        <fullName evidence="1">Uncharacterized protein</fullName>
    </submittedName>
</protein>
<sequence length="67" mass="7314">MGQATVAGSSTTRKMELLSGIFSPSPQSKMNKEKPSNLLAVERFAHDDKGDFATSLKHFIVKTSTEE</sequence>
<gene>
    <name evidence="1" type="ORF">L3X38_020121</name>
</gene>